<dbReference type="Gene3D" id="3.30.565.10">
    <property type="entry name" value="Histidine kinase-like ATPase, C-terminal domain"/>
    <property type="match status" value="1"/>
</dbReference>
<dbReference type="InterPro" id="IPR003661">
    <property type="entry name" value="HisK_dim/P_dom"/>
</dbReference>
<sequence length="787" mass="88312">MLTTPFLSVAIATLGPRLPQQARQQVFSLLFIPLILIVFICCTTPAWAQGLNKEKITASYLYNFAKNIEWPNQATMTSFDIAVYGASSPALMNELAVLRDRVKLRDLPITVNQVNRVDSLANYHLVYVEQVNAKIIADIYDELEGKPVLLVTDSYNNKQLVMINLITTENDRLKFEVNKSNIINHGLTPLPELILNGGTEIDVAKLYREGQASLVALQKQLRGREKILSELTEAIKTQEEMTARLQGQMAELNQNIHKSDALIAEQKILLQNQQAQIETSKQEREALLREVELRTKELDEQQTHLRTILQEIDMREKRLTYLNTTIKSQENTILKQKNAIVDLDELVDSQQVALRYLWGSVILGALLIITVLFAYTIKRRDNQRLAAHSQDLQIARDRLAIAKRKAEDASKAKSEFLSLMSHELRTPLQAIIGYTEVVIEELKLADDEHHLKDLNRVILNSERLLKLINGVLDLAKIESGRMDLDLTEVKLSSLVEEALGTVAPLMEKNAIQLQVDVDDGESLPVADPEKLLHILINLLGNAIKFAPNGQVRIKAYHQPQQIYISVADTGIGISKEQQATIFDPFKQADSGTTRKFQGSGLGLSITRQLCELMGGGIRVESDLGAGSKFIVELPLPITPTAVQAPKSDDEPQISVPAALTPAGEQVVMIDDDPAFLDIMARTIRAEGYNVHTASDAESGWRLIQAIKPDVITLDLFLPDQHGWILFERIKADPDVCDIPVIVISMIEERKRFNRQPAEEYLTKPVRRETLKQAIQRLAPHKNTEPLF</sequence>
<keyword evidence="5" id="KW-0418">Kinase</keyword>
<dbReference type="InterPro" id="IPR003594">
    <property type="entry name" value="HATPase_dom"/>
</dbReference>
<dbReference type="InterPro" id="IPR036097">
    <property type="entry name" value="HisK_dim/P_sf"/>
</dbReference>
<keyword evidence="12" id="KW-1185">Reference proteome</keyword>
<dbReference type="PRINTS" id="PR00344">
    <property type="entry name" value="BCTRLSENSOR"/>
</dbReference>
<feature type="transmembrane region" description="Helical" evidence="8">
    <location>
        <begin position="356"/>
        <end position="375"/>
    </location>
</feature>
<dbReference type="CDD" id="cd00156">
    <property type="entry name" value="REC"/>
    <property type="match status" value="1"/>
</dbReference>
<dbReference type="PROSITE" id="PS50109">
    <property type="entry name" value="HIS_KIN"/>
    <property type="match status" value="1"/>
</dbReference>
<dbReference type="InterPro" id="IPR036890">
    <property type="entry name" value="HATPase_C_sf"/>
</dbReference>
<dbReference type="InterPro" id="IPR025293">
    <property type="entry name" value="YfiR/HmsC-like"/>
</dbReference>
<feature type="modified residue" description="4-aspartylphosphate" evidence="6">
    <location>
        <position position="714"/>
    </location>
</feature>
<accession>A0ABU1V2B9</accession>
<evidence type="ECO:0000256" key="2">
    <source>
        <dbReference type="ARBA" id="ARBA00012438"/>
    </source>
</evidence>
<dbReference type="Gene3D" id="1.10.287.130">
    <property type="match status" value="1"/>
</dbReference>
<evidence type="ECO:0000256" key="6">
    <source>
        <dbReference type="PROSITE-ProRule" id="PRU00169"/>
    </source>
</evidence>
<keyword evidence="8" id="KW-0812">Transmembrane</keyword>
<name>A0ABU1V2B9_9GAMM</name>
<dbReference type="InterPro" id="IPR001789">
    <property type="entry name" value="Sig_transdc_resp-reg_receiver"/>
</dbReference>
<keyword evidence="3 6" id="KW-0597">Phosphoprotein</keyword>
<keyword evidence="8" id="KW-0472">Membrane</keyword>
<dbReference type="SMART" id="SM00387">
    <property type="entry name" value="HATPase_c"/>
    <property type="match status" value="1"/>
</dbReference>
<proteinExistence type="predicted"/>
<comment type="caution">
    <text evidence="11">The sequence shown here is derived from an EMBL/GenBank/DDBJ whole genome shotgun (WGS) entry which is preliminary data.</text>
</comment>
<dbReference type="InterPro" id="IPR005467">
    <property type="entry name" value="His_kinase_dom"/>
</dbReference>
<evidence type="ECO:0000256" key="3">
    <source>
        <dbReference type="ARBA" id="ARBA00022553"/>
    </source>
</evidence>
<keyword evidence="8" id="KW-1133">Transmembrane helix</keyword>
<dbReference type="SMART" id="SM00388">
    <property type="entry name" value="HisKA"/>
    <property type="match status" value="1"/>
</dbReference>
<dbReference type="Gene3D" id="3.40.50.2300">
    <property type="match status" value="1"/>
</dbReference>
<dbReference type="Pfam" id="PF00072">
    <property type="entry name" value="Response_reg"/>
    <property type="match status" value="1"/>
</dbReference>
<dbReference type="PANTHER" id="PTHR43047:SF63">
    <property type="entry name" value="HISTIDINE KINASE"/>
    <property type="match status" value="1"/>
</dbReference>
<dbReference type="RefSeq" id="WP_310074972.1">
    <property type="nucleotide sequence ID" value="NZ_JAVDVX010000007.1"/>
</dbReference>
<feature type="domain" description="Histidine kinase" evidence="9">
    <location>
        <begin position="419"/>
        <end position="637"/>
    </location>
</feature>
<gene>
    <name evidence="11" type="ORF">J2X05_003585</name>
</gene>
<organism evidence="11 12">
    <name type="scientific">Cellvibrio fibrivorans</name>
    <dbReference type="NCBI Taxonomy" id="126350"/>
    <lineage>
        <taxon>Bacteria</taxon>
        <taxon>Pseudomonadati</taxon>
        <taxon>Pseudomonadota</taxon>
        <taxon>Gammaproteobacteria</taxon>
        <taxon>Cellvibrionales</taxon>
        <taxon>Cellvibrionaceae</taxon>
        <taxon>Cellvibrio</taxon>
    </lineage>
</organism>
<comment type="catalytic activity">
    <reaction evidence="1">
        <text>ATP + protein L-histidine = ADP + protein N-phospho-L-histidine.</text>
        <dbReference type="EC" id="2.7.13.3"/>
    </reaction>
</comment>
<dbReference type="SMART" id="SM00448">
    <property type="entry name" value="REC"/>
    <property type="match status" value="1"/>
</dbReference>
<dbReference type="Pfam" id="PF00512">
    <property type="entry name" value="HisKA"/>
    <property type="match status" value="1"/>
</dbReference>
<keyword evidence="4" id="KW-0808">Transferase</keyword>
<dbReference type="CDD" id="cd00082">
    <property type="entry name" value="HisKA"/>
    <property type="match status" value="1"/>
</dbReference>
<evidence type="ECO:0000313" key="11">
    <source>
        <dbReference type="EMBL" id="MDR7091550.1"/>
    </source>
</evidence>
<evidence type="ECO:0000259" key="9">
    <source>
        <dbReference type="PROSITE" id="PS50109"/>
    </source>
</evidence>
<dbReference type="SUPFAM" id="SSF55874">
    <property type="entry name" value="ATPase domain of HSP90 chaperone/DNA topoisomerase II/histidine kinase"/>
    <property type="match status" value="1"/>
</dbReference>
<keyword evidence="7" id="KW-0175">Coiled coil</keyword>
<dbReference type="InterPro" id="IPR011006">
    <property type="entry name" value="CheY-like_superfamily"/>
</dbReference>
<feature type="coiled-coil region" evidence="7">
    <location>
        <begin position="228"/>
        <end position="301"/>
    </location>
</feature>
<feature type="transmembrane region" description="Helical" evidence="8">
    <location>
        <begin position="26"/>
        <end position="48"/>
    </location>
</feature>
<dbReference type="Pfam" id="PF13689">
    <property type="entry name" value="DUF4154"/>
    <property type="match status" value="1"/>
</dbReference>
<evidence type="ECO:0000256" key="1">
    <source>
        <dbReference type="ARBA" id="ARBA00000085"/>
    </source>
</evidence>
<evidence type="ECO:0000256" key="8">
    <source>
        <dbReference type="SAM" id="Phobius"/>
    </source>
</evidence>
<dbReference type="EC" id="2.7.13.3" evidence="2"/>
<dbReference type="EMBL" id="JAVDVX010000007">
    <property type="protein sequence ID" value="MDR7091550.1"/>
    <property type="molecule type" value="Genomic_DNA"/>
</dbReference>
<evidence type="ECO:0000313" key="12">
    <source>
        <dbReference type="Proteomes" id="UP001253595"/>
    </source>
</evidence>
<reference evidence="11 12" key="1">
    <citation type="submission" date="2023-07" db="EMBL/GenBank/DDBJ databases">
        <title>Sorghum-associated microbial communities from plants grown in Nebraska, USA.</title>
        <authorList>
            <person name="Schachtman D."/>
        </authorList>
    </citation>
    <scope>NUCLEOTIDE SEQUENCE [LARGE SCALE GENOMIC DNA]</scope>
    <source>
        <strain evidence="11 12">BE190</strain>
    </source>
</reference>
<feature type="coiled-coil region" evidence="7">
    <location>
        <begin position="385"/>
        <end position="412"/>
    </location>
</feature>
<feature type="domain" description="Response regulatory" evidence="10">
    <location>
        <begin position="665"/>
        <end position="778"/>
    </location>
</feature>
<evidence type="ECO:0000256" key="7">
    <source>
        <dbReference type="SAM" id="Coils"/>
    </source>
</evidence>
<evidence type="ECO:0000256" key="5">
    <source>
        <dbReference type="ARBA" id="ARBA00022777"/>
    </source>
</evidence>
<dbReference type="InterPro" id="IPR004358">
    <property type="entry name" value="Sig_transdc_His_kin-like_C"/>
</dbReference>
<dbReference type="Pfam" id="PF02518">
    <property type="entry name" value="HATPase_c"/>
    <property type="match status" value="1"/>
</dbReference>
<protein>
    <recommendedName>
        <fullName evidence="2">histidine kinase</fullName>
        <ecNumber evidence="2">2.7.13.3</ecNumber>
    </recommendedName>
</protein>
<dbReference type="Proteomes" id="UP001253595">
    <property type="component" value="Unassembled WGS sequence"/>
</dbReference>
<dbReference type="PROSITE" id="PS50110">
    <property type="entry name" value="RESPONSE_REGULATORY"/>
    <property type="match status" value="1"/>
</dbReference>
<dbReference type="PANTHER" id="PTHR43047">
    <property type="entry name" value="TWO-COMPONENT HISTIDINE PROTEIN KINASE"/>
    <property type="match status" value="1"/>
</dbReference>
<dbReference type="CDD" id="cd16922">
    <property type="entry name" value="HATPase_EvgS-ArcB-TorS-like"/>
    <property type="match status" value="1"/>
</dbReference>
<dbReference type="SUPFAM" id="SSF52172">
    <property type="entry name" value="CheY-like"/>
    <property type="match status" value="1"/>
</dbReference>
<dbReference type="SUPFAM" id="SSF47384">
    <property type="entry name" value="Homodimeric domain of signal transducing histidine kinase"/>
    <property type="match status" value="1"/>
</dbReference>
<evidence type="ECO:0000259" key="10">
    <source>
        <dbReference type="PROSITE" id="PS50110"/>
    </source>
</evidence>
<evidence type="ECO:0000256" key="4">
    <source>
        <dbReference type="ARBA" id="ARBA00022679"/>
    </source>
</evidence>